<dbReference type="RefSeq" id="WP_220373226.1">
    <property type="nucleotide sequence ID" value="NZ_JAEUAO010000004.1"/>
</dbReference>
<organism evidence="1 2">
    <name type="scientific">Rhizobium herbae</name>
    <dbReference type="NCBI Taxonomy" id="508661"/>
    <lineage>
        <taxon>Bacteria</taxon>
        <taxon>Pseudomonadati</taxon>
        <taxon>Pseudomonadota</taxon>
        <taxon>Alphaproteobacteria</taxon>
        <taxon>Hyphomicrobiales</taxon>
        <taxon>Rhizobiaceae</taxon>
        <taxon>Rhizobium/Agrobacterium group</taxon>
        <taxon>Rhizobium</taxon>
    </lineage>
</organism>
<proteinExistence type="predicted"/>
<gene>
    <name evidence="1" type="ORF">JNB71_18260</name>
</gene>
<comment type="caution">
    <text evidence="1">The sequence shown here is derived from an EMBL/GenBank/DDBJ whole genome shotgun (WGS) entry which is preliminary data.</text>
</comment>
<evidence type="ECO:0008006" key="3">
    <source>
        <dbReference type="Google" id="ProtNLM"/>
    </source>
</evidence>
<accession>A0ABS7HER3</accession>
<evidence type="ECO:0000313" key="2">
    <source>
        <dbReference type="Proteomes" id="UP000757604"/>
    </source>
</evidence>
<reference evidence="1 2" key="1">
    <citation type="journal article" date="2021" name="MBio">
        <title>Poor Competitiveness of Bradyrhizobium in Pigeon Pea Root Colonization in Indian Soils.</title>
        <authorList>
            <person name="Chalasani D."/>
            <person name="Basu A."/>
            <person name="Pullabhotla S.V.S.R.N."/>
            <person name="Jorrin B."/>
            <person name="Neal A.L."/>
            <person name="Poole P.S."/>
            <person name="Podile A.R."/>
            <person name="Tkacz A."/>
        </authorList>
    </citation>
    <scope>NUCLEOTIDE SEQUENCE [LARGE SCALE GENOMIC DNA]</scope>
    <source>
        <strain evidence="1 2">HU44</strain>
    </source>
</reference>
<dbReference type="EMBL" id="JAEUAO010000004">
    <property type="protein sequence ID" value="MBW9065250.1"/>
    <property type="molecule type" value="Genomic_DNA"/>
</dbReference>
<sequence>MKHDLRTRRWLVSMTIGVWRAIEQWRARRLMKQAVAQLGRRANVYLLDDVGIEPAGVDCRRRGQNGERHRFWML</sequence>
<dbReference type="Proteomes" id="UP000757604">
    <property type="component" value="Unassembled WGS sequence"/>
</dbReference>
<protein>
    <recommendedName>
        <fullName evidence="3">Transposase IS701-like DDE domain-containing protein</fullName>
    </recommendedName>
</protein>
<name>A0ABS7HER3_9HYPH</name>
<evidence type="ECO:0000313" key="1">
    <source>
        <dbReference type="EMBL" id="MBW9065250.1"/>
    </source>
</evidence>
<keyword evidence="2" id="KW-1185">Reference proteome</keyword>